<accession>A0ACC3BE74</accession>
<sequence>MQFSIPTLLIAALGLSTTAFTAAIPDTKHSVSEYRWHGCAAGVYCTSDNDSAGLNGQLDARTVVPELSI</sequence>
<reference evidence="1 2" key="1">
    <citation type="journal article" date="2023" name="ACS Omega">
        <title>Identification of the Neoaspergillic Acid Biosynthesis Gene Cluster by Establishing an In Vitro CRISPR-Ribonucleoprotein Genetic System in Aspergillus melleus.</title>
        <authorList>
            <person name="Yuan B."/>
            <person name="Grau M.F."/>
            <person name="Murata R.M."/>
            <person name="Torok T."/>
            <person name="Venkateswaran K."/>
            <person name="Stajich J.E."/>
            <person name="Wang C.C.C."/>
        </authorList>
    </citation>
    <scope>NUCLEOTIDE SEQUENCE [LARGE SCALE GENOMIC DNA]</scope>
    <source>
        <strain evidence="1 2">IMV 1140</strain>
    </source>
</reference>
<dbReference type="EMBL" id="JAOPJF010000005">
    <property type="protein sequence ID" value="KAK1149104.1"/>
    <property type="molecule type" value="Genomic_DNA"/>
</dbReference>
<comment type="caution">
    <text evidence="1">The sequence shown here is derived from an EMBL/GenBank/DDBJ whole genome shotgun (WGS) entry which is preliminary data.</text>
</comment>
<proteinExistence type="predicted"/>
<keyword evidence="2" id="KW-1185">Reference proteome</keyword>
<evidence type="ECO:0000313" key="2">
    <source>
        <dbReference type="Proteomes" id="UP001177260"/>
    </source>
</evidence>
<name>A0ACC3BE74_9EURO</name>
<evidence type="ECO:0000313" key="1">
    <source>
        <dbReference type="EMBL" id="KAK1149104.1"/>
    </source>
</evidence>
<organism evidence="1 2">
    <name type="scientific">Aspergillus melleus</name>
    <dbReference type="NCBI Taxonomy" id="138277"/>
    <lineage>
        <taxon>Eukaryota</taxon>
        <taxon>Fungi</taxon>
        <taxon>Dikarya</taxon>
        <taxon>Ascomycota</taxon>
        <taxon>Pezizomycotina</taxon>
        <taxon>Eurotiomycetes</taxon>
        <taxon>Eurotiomycetidae</taxon>
        <taxon>Eurotiales</taxon>
        <taxon>Aspergillaceae</taxon>
        <taxon>Aspergillus</taxon>
        <taxon>Aspergillus subgen. Circumdati</taxon>
    </lineage>
</organism>
<gene>
    <name evidence="1" type="ORF">N8T08_007782</name>
</gene>
<protein>
    <submittedName>
        <fullName evidence="1">Uncharacterized protein</fullName>
    </submittedName>
</protein>
<dbReference type="Proteomes" id="UP001177260">
    <property type="component" value="Unassembled WGS sequence"/>
</dbReference>